<name>A0AAN6UA26_9PEZI</name>
<dbReference type="GO" id="GO:0000463">
    <property type="term" value="P:maturation of LSU-rRNA from tricistronic rRNA transcript (SSU-rRNA, 5.8S rRNA, LSU-rRNA)"/>
    <property type="evidence" value="ECO:0007669"/>
    <property type="project" value="TreeGrafter"/>
</dbReference>
<dbReference type="InterPro" id="IPR035979">
    <property type="entry name" value="RBD_domain_sf"/>
</dbReference>
<proteinExistence type="inferred from homology"/>
<dbReference type="InterPro" id="IPR000504">
    <property type="entry name" value="RRM_dom"/>
</dbReference>
<keyword evidence="11" id="KW-1185">Reference proteome</keyword>
<dbReference type="AlphaFoldDB" id="A0AAN6UA26"/>
<feature type="compositionally biased region" description="Basic residues" evidence="8">
    <location>
        <begin position="583"/>
        <end position="604"/>
    </location>
</feature>
<dbReference type="InterPro" id="IPR012677">
    <property type="entry name" value="Nucleotide-bd_a/b_plait_sf"/>
</dbReference>
<feature type="compositionally biased region" description="Basic and acidic residues" evidence="8">
    <location>
        <begin position="176"/>
        <end position="187"/>
    </location>
</feature>
<dbReference type="GO" id="GO:0005730">
    <property type="term" value="C:nucleolus"/>
    <property type="evidence" value="ECO:0007669"/>
    <property type="project" value="UniProtKB-SubCell"/>
</dbReference>
<protein>
    <recommendedName>
        <fullName evidence="4">Nucleolar protein 12</fullName>
    </recommendedName>
</protein>
<dbReference type="PANTHER" id="PTHR23236:SF25">
    <property type="entry name" value="RNA-BINDING PROTEIN 34"/>
    <property type="match status" value="1"/>
</dbReference>
<dbReference type="EMBL" id="MU853223">
    <property type="protein sequence ID" value="KAK4129240.1"/>
    <property type="molecule type" value="Genomic_DNA"/>
</dbReference>
<evidence type="ECO:0000256" key="6">
    <source>
        <dbReference type="ARBA" id="ARBA00023242"/>
    </source>
</evidence>
<comment type="function">
    <text evidence="1">Involved in pre-25S rRNA processing.</text>
</comment>
<evidence type="ECO:0000256" key="7">
    <source>
        <dbReference type="PROSITE-ProRule" id="PRU00176"/>
    </source>
</evidence>
<comment type="similarity">
    <text evidence="3">Belongs to the RRM RBM34 family.</text>
</comment>
<feature type="compositionally biased region" description="Basic and acidic residues" evidence="8">
    <location>
        <begin position="150"/>
        <end position="168"/>
    </location>
</feature>
<organism evidence="10 11">
    <name type="scientific">Parathielavia appendiculata</name>
    <dbReference type="NCBI Taxonomy" id="2587402"/>
    <lineage>
        <taxon>Eukaryota</taxon>
        <taxon>Fungi</taxon>
        <taxon>Dikarya</taxon>
        <taxon>Ascomycota</taxon>
        <taxon>Pezizomycotina</taxon>
        <taxon>Sordariomycetes</taxon>
        <taxon>Sordariomycetidae</taxon>
        <taxon>Sordariales</taxon>
        <taxon>Chaetomiaceae</taxon>
        <taxon>Parathielavia</taxon>
    </lineage>
</organism>
<dbReference type="GeneID" id="87828612"/>
<feature type="region of interest" description="Disordered" evidence="8">
    <location>
        <begin position="442"/>
        <end position="604"/>
    </location>
</feature>
<sequence>MAKGIARLVASSKAIDPALDALFSQSAGAVKAPPKSRYAELLPRKEEKNDEADEDEAASEIADSDVGSEEDSGSEPEAASTDDSDNESAGENPFGDEDIGDASSVDDEAEAAEVLERAVSHSASQDQVRKRKRKQRDDDEDLEANYLERLANEEEPFGKRQKKAEPTSKAEASASSKEDGEEKSAEKGEDDEFGDGIPVHESLAADPVASELEKANRTVFLSNVSVEAVTSRKAKKTLLHHLSSVLDKKADPPQKVQSIRFRSTAFETAGIPKRAAYIKKSVMEATTKSTNAYAVYSTAAAARLAVSQLNGTIVLDRHLRVDSVAHPAPVDHHRCVFVGNLGFVDDETVYNTKLNEEGKEVTEKRKRTKTPMDVEEGLWRVFGEKAGKVESVRVVRDAATRVGKGFAYVQFYDGNAVESAILLNGKKFPPMLPRELRVSRCKAPHKTARAMEARNDRSATMSATDRKGGKKGKSADDNTARTGKYVPKPTAEAQTLRGRASKLLGRFGAAKLVGETPGGKDKKHRDRRNRGMNRGSRGAGAGGAAPGGGTGENQNGFKGPEQFVFEGKRASARDGKPKDLKFKKGKAKGKDKVHKKKKGGKVGK</sequence>
<dbReference type="Gene3D" id="3.30.70.330">
    <property type="match status" value="2"/>
</dbReference>
<gene>
    <name evidence="10" type="ORF">N657DRAFT_639824</name>
</gene>
<feature type="region of interest" description="Disordered" evidence="8">
    <location>
        <begin position="24"/>
        <end position="198"/>
    </location>
</feature>
<reference evidence="10" key="2">
    <citation type="submission" date="2023-05" db="EMBL/GenBank/DDBJ databases">
        <authorList>
            <consortium name="Lawrence Berkeley National Laboratory"/>
            <person name="Steindorff A."/>
            <person name="Hensen N."/>
            <person name="Bonometti L."/>
            <person name="Westerberg I."/>
            <person name="Brannstrom I.O."/>
            <person name="Guillou S."/>
            <person name="Cros-Aarteil S."/>
            <person name="Calhoun S."/>
            <person name="Haridas S."/>
            <person name="Kuo A."/>
            <person name="Mondo S."/>
            <person name="Pangilinan J."/>
            <person name="Riley R."/>
            <person name="Labutti K."/>
            <person name="Andreopoulos B."/>
            <person name="Lipzen A."/>
            <person name="Chen C."/>
            <person name="Yanf M."/>
            <person name="Daum C."/>
            <person name="Ng V."/>
            <person name="Clum A."/>
            <person name="Ohm R."/>
            <person name="Martin F."/>
            <person name="Silar P."/>
            <person name="Natvig D."/>
            <person name="Lalanne C."/>
            <person name="Gautier V."/>
            <person name="Ament-Velasquez S.L."/>
            <person name="Kruys A."/>
            <person name="Hutchinson M.I."/>
            <person name="Powell A.J."/>
            <person name="Barry K."/>
            <person name="Miller A.N."/>
            <person name="Grigoriev I.V."/>
            <person name="Debuchy R."/>
            <person name="Gladieux P."/>
            <person name="Thoren M.H."/>
            <person name="Johannesson H."/>
        </authorList>
    </citation>
    <scope>NUCLEOTIDE SEQUENCE</scope>
    <source>
        <strain evidence="10">CBS 731.68</strain>
    </source>
</reference>
<feature type="compositionally biased region" description="Acidic residues" evidence="8">
    <location>
        <begin position="49"/>
        <end position="113"/>
    </location>
</feature>
<feature type="compositionally biased region" description="Basic and acidic residues" evidence="8">
    <location>
        <begin position="566"/>
        <end position="582"/>
    </location>
</feature>
<dbReference type="PROSITE" id="PS50102">
    <property type="entry name" value="RRM"/>
    <property type="match status" value="1"/>
</dbReference>
<feature type="domain" description="RRM" evidence="9">
    <location>
        <begin position="334"/>
        <end position="443"/>
    </location>
</feature>
<dbReference type="PANTHER" id="PTHR23236">
    <property type="entry name" value="EUKARYOTIC TRANSLATION INITIATION FACTOR 4B/4H"/>
    <property type="match status" value="1"/>
</dbReference>
<feature type="compositionally biased region" description="Basic residues" evidence="8">
    <location>
        <begin position="521"/>
        <end position="531"/>
    </location>
</feature>
<dbReference type="Proteomes" id="UP001302602">
    <property type="component" value="Unassembled WGS sequence"/>
</dbReference>
<dbReference type="RefSeq" id="XP_062653011.1">
    <property type="nucleotide sequence ID" value="XM_062791843.1"/>
</dbReference>
<evidence type="ECO:0000313" key="11">
    <source>
        <dbReference type="Proteomes" id="UP001302602"/>
    </source>
</evidence>
<keyword evidence="6" id="KW-0539">Nucleus</keyword>
<evidence type="ECO:0000256" key="4">
    <source>
        <dbReference type="ARBA" id="ARBA00015520"/>
    </source>
</evidence>
<comment type="subcellular location">
    <subcellularLocation>
        <location evidence="2">Nucleus</location>
        <location evidence="2">Nucleolus</location>
    </subcellularLocation>
</comment>
<feature type="compositionally biased region" description="Gly residues" evidence="8">
    <location>
        <begin position="537"/>
        <end position="551"/>
    </location>
</feature>
<reference evidence="10" key="1">
    <citation type="journal article" date="2023" name="Mol. Phylogenet. Evol.">
        <title>Genome-scale phylogeny and comparative genomics of the fungal order Sordariales.</title>
        <authorList>
            <person name="Hensen N."/>
            <person name="Bonometti L."/>
            <person name="Westerberg I."/>
            <person name="Brannstrom I.O."/>
            <person name="Guillou S."/>
            <person name="Cros-Aarteil S."/>
            <person name="Calhoun S."/>
            <person name="Haridas S."/>
            <person name="Kuo A."/>
            <person name="Mondo S."/>
            <person name="Pangilinan J."/>
            <person name="Riley R."/>
            <person name="LaButti K."/>
            <person name="Andreopoulos B."/>
            <person name="Lipzen A."/>
            <person name="Chen C."/>
            <person name="Yan M."/>
            <person name="Daum C."/>
            <person name="Ng V."/>
            <person name="Clum A."/>
            <person name="Steindorff A."/>
            <person name="Ohm R.A."/>
            <person name="Martin F."/>
            <person name="Silar P."/>
            <person name="Natvig D.O."/>
            <person name="Lalanne C."/>
            <person name="Gautier V."/>
            <person name="Ament-Velasquez S.L."/>
            <person name="Kruys A."/>
            <person name="Hutchinson M.I."/>
            <person name="Powell A.J."/>
            <person name="Barry K."/>
            <person name="Miller A.N."/>
            <person name="Grigoriev I.V."/>
            <person name="Debuchy R."/>
            <person name="Gladieux P."/>
            <person name="Hiltunen Thoren M."/>
            <person name="Johannesson H."/>
        </authorList>
    </citation>
    <scope>NUCLEOTIDE SEQUENCE</scope>
    <source>
        <strain evidence="10">CBS 731.68</strain>
    </source>
</reference>
<evidence type="ECO:0000256" key="5">
    <source>
        <dbReference type="ARBA" id="ARBA00022884"/>
    </source>
</evidence>
<comment type="caution">
    <text evidence="10">The sequence shown here is derived from an EMBL/GenBank/DDBJ whole genome shotgun (WGS) entry which is preliminary data.</text>
</comment>
<evidence type="ECO:0000256" key="2">
    <source>
        <dbReference type="ARBA" id="ARBA00004604"/>
    </source>
</evidence>
<keyword evidence="5 7" id="KW-0694">RNA-binding</keyword>
<dbReference type="SUPFAM" id="SSF54928">
    <property type="entry name" value="RNA-binding domain, RBD"/>
    <property type="match status" value="2"/>
</dbReference>
<evidence type="ECO:0000256" key="3">
    <source>
        <dbReference type="ARBA" id="ARBA00007077"/>
    </source>
</evidence>
<evidence type="ECO:0000313" key="10">
    <source>
        <dbReference type="EMBL" id="KAK4129240.1"/>
    </source>
</evidence>
<dbReference type="GO" id="GO:0019843">
    <property type="term" value="F:rRNA binding"/>
    <property type="evidence" value="ECO:0007669"/>
    <property type="project" value="TreeGrafter"/>
</dbReference>
<evidence type="ECO:0000259" key="9">
    <source>
        <dbReference type="PROSITE" id="PS50102"/>
    </source>
</evidence>
<evidence type="ECO:0000256" key="8">
    <source>
        <dbReference type="SAM" id="MobiDB-lite"/>
    </source>
</evidence>
<evidence type="ECO:0000256" key="1">
    <source>
        <dbReference type="ARBA" id="ARBA00002475"/>
    </source>
</evidence>
<accession>A0AAN6UA26</accession>
<dbReference type="Pfam" id="PF00076">
    <property type="entry name" value="RRM_1"/>
    <property type="match status" value="1"/>
</dbReference>
<dbReference type="SMART" id="SM00360">
    <property type="entry name" value="RRM"/>
    <property type="match status" value="2"/>
</dbReference>